<sequence length="1385" mass="155768">MANDELPIPTVEEITRLTQNVSCADNRLPLHMSNHNPVAQSHLLISKVISHRNFHSLVIQDILLRAWNPSDRISVRKVDRNIFVFAFDHEADRALAFNQRPWTIRGVHLVLKIWSPDLALSEIDFSSSAFWIQVHGLPPAWYNKDNVQLVGGKAGSVIDVDFSEVPYERWQSFKGSAIQRFGLKFSAYGEWLHIENDKTPPGIYEKPPAEHPISLPCLDGCVDAVQSCGVTPTDTNEVSSFARLLEHSLKDVHCTGTASTSASSLGNVTVDVRVEVEPCPDVHNQIVGPTSHPAPQSPVFTPPESLGLLKHSLEDSEPTFECELTSVSESLEAHIPSLIHQSQVPINPELPLTHIYTQITIYTESYAIPPKSPPIPKSEKSNPNTLTSPKVADKDLKRKIHPESPIIETKKPKSEFGEYHLPSNEHEDTSHVVSSSDKVLSLAEEAGLPLPPSSLVGFYGPPYYHKRIKAWTNLVALLQSLEGPRLCFGDFNLIVEANEKLGGHTGSTSATNYLRNLMFELGAVDLGFSGAKFTWCNKRWGKGCIKERLDRGVTNSMWRTSFPRASAPRPFRFEAIWTKDPRCYGVINEAWKKEFVRNECFHLCKKQFHSTIALRKWNKEVFGHCQSRISEISSQIEQIQCEAPSFENCSKEASLQSELNCWLSRNELIWRQKSRETWLRDGDRNTMFFHISAVVRHRKNSIDALRGEDGIWKKLAAPLDLENLINSSISMAENAHLCQLPSPDKIRDTVFSMQSLKSPGPDRLPPLFYKKYWHIVGQSVATAIQNFFSSGKLLKELNYSFIVLIPKIQSPSTINHYRPISLCNMTYKIISNLLVDRLKGEILHSFKKRKIKGGFVALKLDLQKAYDRDKRRELKGLLAMKKVNLNAKYLGSPLFNSKSRIRAFTFLQEKLESRLLGWRCKALSWAGRATMIKAVALALPSYTFSASDVPVSVSWADLCTPRASGGLGFRRAKHTNDAMITKLAWMVASGRDNPCMNALKSKYKVQHGWINSEPPKVASSMWRAIERLKPSVSKGACFIIGDGKSVDYWKNPWIPWLTNFLPKPKSSLVSTQPTLVVSLINSNNRSWNLELLEELFDIESVNAIGRINLPLRPIPDKLAWIVDSKGAFSVKSAYKLNLSHTWPTDPEPCWKALWNWGIRADLLPVLSDMDVVKLVVNPPVPTSECSSSRLLSSQASVQFALILEAIWNFRSRHVHLQGVCWKPPPLGCVKINVDLALHPSSTMIAAIARNEEGLLIKAWVKPVLTQDPLLAEAYAIHWAIILAKNENWSNIVIESDSKVCVDALVLEQVSCEWRIKVLCDNVKTLALEFSFCVFCWVNREANMVAHTLAKLVPLPSSPIVYFPKNLPGPLEEAWFRDFLCLAVSV</sequence>
<dbReference type="InterPro" id="IPR012337">
    <property type="entry name" value="RNaseH-like_sf"/>
</dbReference>
<accession>A0A2N9HH30</accession>
<dbReference type="InterPro" id="IPR044730">
    <property type="entry name" value="RNase_H-like_dom_plant"/>
</dbReference>
<feature type="domain" description="RNase H type-1" evidence="2">
    <location>
        <begin position="1241"/>
        <end position="1351"/>
    </location>
</feature>
<evidence type="ECO:0000313" key="4">
    <source>
        <dbReference type="EMBL" id="SPD11001.1"/>
    </source>
</evidence>
<dbReference type="CDD" id="cd06222">
    <property type="entry name" value="RNase_H_like"/>
    <property type="match status" value="1"/>
</dbReference>
<dbReference type="InterPro" id="IPR036691">
    <property type="entry name" value="Endo/exonu/phosph_ase_sf"/>
</dbReference>
<gene>
    <name evidence="4" type="ORF">FSB_LOCUS38883</name>
</gene>
<evidence type="ECO:0000256" key="1">
    <source>
        <dbReference type="SAM" id="MobiDB-lite"/>
    </source>
</evidence>
<dbReference type="PANTHER" id="PTHR47723">
    <property type="entry name" value="OS05G0353850 PROTEIN"/>
    <property type="match status" value="1"/>
</dbReference>
<dbReference type="GO" id="GO:0004523">
    <property type="term" value="F:RNA-DNA hybrid ribonuclease activity"/>
    <property type="evidence" value="ECO:0007669"/>
    <property type="project" value="InterPro"/>
</dbReference>
<dbReference type="Pfam" id="PF13456">
    <property type="entry name" value="RVT_3"/>
    <property type="match status" value="1"/>
</dbReference>
<evidence type="ECO:0000259" key="3">
    <source>
        <dbReference type="Pfam" id="PF14111"/>
    </source>
</evidence>
<dbReference type="Gene3D" id="3.30.420.10">
    <property type="entry name" value="Ribonuclease H-like superfamily/Ribonuclease H"/>
    <property type="match status" value="1"/>
</dbReference>
<dbReference type="SUPFAM" id="SSF53098">
    <property type="entry name" value="Ribonuclease H-like"/>
    <property type="match status" value="1"/>
</dbReference>
<feature type="compositionally biased region" description="Basic and acidic residues" evidence="1">
    <location>
        <begin position="408"/>
        <end position="430"/>
    </location>
</feature>
<dbReference type="InterPro" id="IPR053151">
    <property type="entry name" value="RNase_H-like"/>
</dbReference>
<dbReference type="Pfam" id="PF14111">
    <property type="entry name" value="DUF4283"/>
    <property type="match status" value="1"/>
</dbReference>
<dbReference type="EMBL" id="OIVN01003405">
    <property type="protein sequence ID" value="SPD11001.1"/>
    <property type="molecule type" value="Genomic_DNA"/>
</dbReference>
<dbReference type="InterPro" id="IPR036397">
    <property type="entry name" value="RNaseH_sf"/>
</dbReference>
<evidence type="ECO:0000259" key="2">
    <source>
        <dbReference type="Pfam" id="PF13456"/>
    </source>
</evidence>
<feature type="region of interest" description="Disordered" evidence="1">
    <location>
        <begin position="370"/>
        <end position="433"/>
    </location>
</feature>
<dbReference type="GO" id="GO:0003676">
    <property type="term" value="F:nucleic acid binding"/>
    <property type="evidence" value="ECO:0007669"/>
    <property type="project" value="InterPro"/>
</dbReference>
<dbReference type="InterPro" id="IPR025558">
    <property type="entry name" value="DUF4283"/>
</dbReference>
<dbReference type="InterPro" id="IPR002156">
    <property type="entry name" value="RNaseH_domain"/>
</dbReference>
<feature type="domain" description="DUF4283" evidence="3">
    <location>
        <begin position="44"/>
        <end position="121"/>
    </location>
</feature>
<reference evidence="4" key="1">
    <citation type="submission" date="2018-02" db="EMBL/GenBank/DDBJ databases">
        <authorList>
            <person name="Cohen D.B."/>
            <person name="Kent A.D."/>
        </authorList>
    </citation>
    <scope>NUCLEOTIDE SEQUENCE</scope>
</reference>
<dbReference type="Gene3D" id="3.60.10.10">
    <property type="entry name" value="Endonuclease/exonuclease/phosphatase"/>
    <property type="match status" value="1"/>
</dbReference>
<evidence type="ECO:0008006" key="5">
    <source>
        <dbReference type="Google" id="ProtNLM"/>
    </source>
</evidence>
<proteinExistence type="predicted"/>
<protein>
    <recommendedName>
        <fullName evidence="5">DUF4283 domain-containing protein</fullName>
    </recommendedName>
</protein>
<dbReference type="PANTHER" id="PTHR47723:SF19">
    <property type="entry name" value="POLYNUCLEOTIDYL TRANSFERASE, RIBONUCLEASE H-LIKE SUPERFAMILY PROTEIN"/>
    <property type="match status" value="1"/>
</dbReference>
<name>A0A2N9HH30_FAGSY</name>
<organism evidence="4">
    <name type="scientific">Fagus sylvatica</name>
    <name type="common">Beechnut</name>
    <dbReference type="NCBI Taxonomy" id="28930"/>
    <lineage>
        <taxon>Eukaryota</taxon>
        <taxon>Viridiplantae</taxon>
        <taxon>Streptophyta</taxon>
        <taxon>Embryophyta</taxon>
        <taxon>Tracheophyta</taxon>
        <taxon>Spermatophyta</taxon>
        <taxon>Magnoliopsida</taxon>
        <taxon>eudicotyledons</taxon>
        <taxon>Gunneridae</taxon>
        <taxon>Pentapetalae</taxon>
        <taxon>rosids</taxon>
        <taxon>fabids</taxon>
        <taxon>Fagales</taxon>
        <taxon>Fagaceae</taxon>
        <taxon>Fagus</taxon>
    </lineage>
</organism>